<dbReference type="Proteomes" id="UP000800096">
    <property type="component" value="Unassembled WGS sequence"/>
</dbReference>
<name>A0A6A5QK26_AMPQU</name>
<accession>A0A6A5QK26</accession>
<dbReference type="InterPro" id="IPR050224">
    <property type="entry name" value="TALE_homeobox"/>
</dbReference>
<comment type="subcellular location">
    <subcellularLocation>
        <location evidence="4">Nucleus</location>
    </subcellularLocation>
</comment>
<keyword evidence="3 4" id="KW-0539">Nucleus</keyword>
<evidence type="ECO:0000256" key="2">
    <source>
        <dbReference type="ARBA" id="ARBA00023155"/>
    </source>
</evidence>
<evidence type="ECO:0000259" key="6">
    <source>
        <dbReference type="PROSITE" id="PS50071"/>
    </source>
</evidence>
<evidence type="ECO:0000256" key="3">
    <source>
        <dbReference type="ARBA" id="ARBA00023242"/>
    </source>
</evidence>
<sequence>MNRRARNSSTSIEDELCDIFLTNSQNAQMRSSPPIQPNEHGYADKLPSFSEFLDTTRAHTPPRTPSRRQGSNNSSPHLRPEFEDVAWQDASRRRVDTLGDIYAHPRLSDRIGAQAYAYDHPQDAYYGRPSYSGSAYPSYETGYNEVRFHHNVGMDQNSFNRKRRGNLPKDATNILKNWFQTHRSQPYPTEDQKIELCQVTQLTMNQVFVVIDVHTCFCQPTVTVNQCLKRRLFLCHCYVFHMHGADSSQVSNWFINARRRAPQKEAREREANGGLSDHH</sequence>
<dbReference type="GO" id="GO:0005634">
    <property type="term" value="C:nucleus"/>
    <property type="evidence" value="ECO:0007669"/>
    <property type="project" value="UniProtKB-SubCell"/>
</dbReference>
<feature type="region of interest" description="Disordered" evidence="5">
    <location>
        <begin position="55"/>
        <end position="85"/>
    </location>
</feature>
<evidence type="ECO:0000256" key="5">
    <source>
        <dbReference type="SAM" id="MobiDB-lite"/>
    </source>
</evidence>
<evidence type="ECO:0000256" key="4">
    <source>
        <dbReference type="PROSITE-ProRule" id="PRU00108"/>
    </source>
</evidence>
<organism evidence="7 8">
    <name type="scientific">Ampelomyces quisqualis</name>
    <name type="common">Powdery mildew agent</name>
    <dbReference type="NCBI Taxonomy" id="50730"/>
    <lineage>
        <taxon>Eukaryota</taxon>
        <taxon>Fungi</taxon>
        <taxon>Dikarya</taxon>
        <taxon>Ascomycota</taxon>
        <taxon>Pezizomycotina</taxon>
        <taxon>Dothideomycetes</taxon>
        <taxon>Pleosporomycetidae</taxon>
        <taxon>Pleosporales</taxon>
        <taxon>Pleosporineae</taxon>
        <taxon>Phaeosphaeriaceae</taxon>
        <taxon>Ampelomyces</taxon>
    </lineage>
</organism>
<feature type="domain" description="Homeobox" evidence="6">
    <location>
        <begin position="158"/>
        <end position="264"/>
    </location>
</feature>
<reference evidence="7" key="1">
    <citation type="journal article" date="2020" name="Stud. Mycol.">
        <title>101 Dothideomycetes genomes: a test case for predicting lifestyles and emergence of pathogens.</title>
        <authorList>
            <person name="Haridas S."/>
            <person name="Albert R."/>
            <person name="Binder M."/>
            <person name="Bloem J."/>
            <person name="Labutti K."/>
            <person name="Salamov A."/>
            <person name="Andreopoulos B."/>
            <person name="Baker S."/>
            <person name="Barry K."/>
            <person name="Bills G."/>
            <person name="Bluhm B."/>
            <person name="Cannon C."/>
            <person name="Castanera R."/>
            <person name="Culley D."/>
            <person name="Daum C."/>
            <person name="Ezra D."/>
            <person name="Gonzalez J."/>
            <person name="Henrissat B."/>
            <person name="Kuo A."/>
            <person name="Liang C."/>
            <person name="Lipzen A."/>
            <person name="Lutzoni F."/>
            <person name="Magnuson J."/>
            <person name="Mondo S."/>
            <person name="Nolan M."/>
            <person name="Ohm R."/>
            <person name="Pangilinan J."/>
            <person name="Park H.-J."/>
            <person name="Ramirez L."/>
            <person name="Alfaro M."/>
            <person name="Sun H."/>
            <person name="Tritt A."/>
            <person name="Yoshinaga Y."/>
            <person name="Zwiers L.-H."/>
            <person name="Turgeon B."/>
            <person name="Goodwin S."/>
            <person name="Spatafora J."/>
            <person name="Crous P."/>
            <person name="Grigoriev I."/>
        </authorList>
    </citation>
    <scope>NUCLEOTIDE SEQUENCE</scope>
    <source>
        <strain evidence="7">HMLAC05119</strain>
    </source>
</reference>
<keyword evidence="1 4" id="KW-0238">DNA-binding</keyword>
<dbReference type="InterPro" id="IPR009057">
    <property type="entry name" value="Homeodomain-like_sf"/>
</dbReference>
<protein>
    <recommendedName>
        <fullName evidence="6">Homeobox domain-containing protein</fullName>
    </recommendedName>
</protein>
<dbReference type="Pfam" id="PF05920">
    <property type="entry name" value="Homeobox_KN"/>
    <property type="match status" value="2"/>
</dbReference>
<dbReference type="PROSITE" id="PS50071">
    <property type="entry name" value="HOMEOBOX_2"/>
    <property type="match status" value="1"/>
</dbReference>
<proteinExistence type="predicted"/>
<keyword evidence="8" id="KW-1185">Reference proteome</keyword>
<dbReference type="GO" id="GO:0003677">
    <property type="term" value="F:DNA binding"/>
    <property type="evidence" value="ECO:0007669"/>
    <property type="project" value="UniProtKB-UniRule"/>
</dbReference>
<feature type="DNA-binding region" description="Homeobox" evidence="4">
    <location>
        <begin position="160"/>
        <end position="265"/>
    </location>
</feature>
<dbReference type="SMART" id="SM00389">
    <property type="entry name" value="HOX"/>
    <property type="match status" value="1"/>
</dbReference>
<dbReference type="EMBL" id="ML979135">
    <property type="protein sequence ID" value="KAF1915813.1"/>
    <property type="molecule type" value="Genomic_DNA"/>
</dbReference>
<dbReference type="SUPFAM" id="SSF46689">
    <property type="entry name" value="Homeodomain-like"/>
    <property type="match status" value="1"/>
</dbReference>
<dbReference type="GO" id="GO:0006355">
    <property type="term" value="P:regulation of DNA-templated transcription"/>
    <property type="evidence" value="ECO:0007669"/>
    <property type="project" value="InterPro"/>
</dbReference>
<evidence type="ECO:0000313" key="8">
    <source>
        <dbReference type="Proteomes" id="UP000800096"/>
    </source>
</evidence>
<gene>
    <name evidence="7" type="ORF">BDU57DRAFT_450235</name>
</gene>
<dbReference type="InterPro" id="IPR001356">
    <property type="entry name" value="HD"/>
</dbReference>
<dbReference type="Gene3D" id="1.10.10.60">
    <property type="entry name" value="Homeodomain-like"/>
    <property type="match status" value="2"/>
</dbReference>
<dbReference type="InterPro" id="IPR008422">
    <property type="entry name" value="KN_HD"/>
</dbReference>
<dbReference type="OrthoDB" id="10056939at2759"/>
<feature type="compositionally biased region" description="Polar residues" evidence="5">
    <location>
        <begin position="67"/>
        <end position="76"/>
    </location>
</feature>
<evidence type="ECO:0000313" key="7">
    <source>
        <dbReference type="EMBL" id="KAF1915813.1"/>
    </source>
</evidence>
<keyword evidence="2 4" id="KW-0371">Homeobox</keyword>
<evidence type="ECO:0000256" key="1">
    <source>
        <dbReference type="ARBA" id="ARBA00023125"/>
    </source>
</evidence>
<dbReference type="PANTHER" id="PTHR11850">
    <property type="entry name" value="HOMEOBOX PROTEIN TRANSCRIPTION FACTORS"/>
    <property type="match status" value="1"/>
</dbReference>
<dbReference type="AlphaFoldDB" id="A0A6A5QK26"/>